<gene>
    <name evidence="2" type="ORF">Pr1d_00760</name>
</gene>
<organism evidence="2 3">
    <name type="scientific">Bythopirellula goksoeyrii</name>
    <dbReference type="NCBI Taxonomy" id="1400387"/>
    <lineage>
        <taxon>Bacteria</taxon>
        <taxon>Pseudomonadati</taxon>
        <taxon>Planctomycetota</taxon>
        <taxon>Planctomycetia</taxon>
        <taxon>Pirellulales</taxon>
        <taxon>Lacipirellulaceae</taxon>
        <taxon>Bythopirellula</taxon>
    </lineage>
</organism>
<reference evidence="2 3" key="1">
    <citation type="submission" date="2019-08" db="EMBL/GenBank/DDBJ databases">
        <title>Deep-cultivation of Planctomycetes and their phenomic and genomic characterization uncovers novel biology.</title>
        <authorList>
            <person name="Wiegand S."/>
            <person name="Jogler M."/>
            <person name="Boedeker C."/>
            <person name="Pinto D."/>
            <person name="Vollmers J."/>
            <person name="Rivas-Marin E."/>
            <person name="Kohn T."/>
            <person name="Peeters S.H."/>
            <person name="Heuer A."/>
            <person name="Rast P."/>
            <person name="Oberbeckmann S."/>
            <person name="Bunk B."/>
            <person name="Jeske O."/>
            <person name="Meyerdierks A."/>
            <person name="Storesund J.E."/>
            <person name="Kallscheuer N."/>
            <person name="Luecker S."/>
            <person name="Lage O.M."/>
            <person name="Pohl T."/>
            <person name="Merkel B.J."/>
            <person name="Hornburger P."/>
            <person name="Mueller R.-W."/>
            <person name="Bruemmer F."/>
            <person name="Labrenz M."/>
            <person name="Spormann A.M."/>
            <person name="Op den Camp H."/>
            <person name="Overmann J."/>
            <person name="Amann R."/>
            <person name="Jetten M.S.M."/>
            <person name="Mascher T."/>
            <person name="Medema M.H."/>
            <person name="Devos D.P."/>
            <person name="Kaster A.-K."/>
            <person name="Ovreas L."/>
            <person name="Rohde M."/>
            <person name="Galperin M.Y."/>
            <person name="Jogler C."/>
        </authorList>
    </citation>
    <scope>NUCLEOTIDE SEQUENCE [LARGE SCALE GENOMIC DNA]</scope>
    <source>
        <strain evidence="2 3">Pr1d</strain>
    </source>
</reference>
<keyword evidence="3" id="KW-1185">Reference proteome</keyword>
<dbReference type="Proteomes" id="UP000323917">
    <property type="component" value="Chromosome"/>
</dbReference>
<protein>
    <submittedName>
        <fullName evidence="2">YacP-like NYN domain protein</fullName>
    </submittedName>
</protein>
<dbReference type="AlphaFoldDB" id="A0A5B9Q7H0"/>
<evidence type="ECO:0000313" key="3">
    <source>
        <dbReference type="Proteomes" id="UP000323917"/>
    </source>
</evidence>
<name>A0A5B9Q7H0_9BACT</name>
<accession>A0A5B9Q7H0</accession>
<feature type="region of interest" description="Disordered" evidence="1">
    <location>
        <begin position="169"/>
        <end position="207"/>
    </location>
</feature>
<dbReference type="EMBL" id="CP042913">
    <property type="protein sequence ID" value="QEG32816.1"/>
    <property type="molecule type" value="Genomic_DNA"/>
</dbReference>
<dbReference type="OrthoDB" id="286832at2"/>
<evidence type="ECO:0000313" key="2">
    <source>
        <dbReference type="EMBL" id="QEG32816.1"/>
    </source>
</evidence>
<dbReference type="KEGG" id="bgok:Pr1d_00760"/>
<feature type="compositionally biased region" description="Basic and acidic residues" evidence="1">
    <location>
        <begin position="176"/>
        <end position="186"/>
    </location>
</feature>
<dbReference type="RefSeq" id="WP_148071645.1">
    <property type="nucleotide sequence ID" value="NZ_CP042913.1"/>
</dbReference>
<sequence length="207" mass="23040">MPLLIDGYNLLHVTGFGGGGGPNSFQRSREALLSFLANSIPDEERSLTTIVFDAAEAPPGLPRTLTYQGIIVRYAAEYADADALIEELILAETAPRSLLVVSSDHRIQRAARRRRASHIDSDRWYGEIWQRRQEAENQPGTLVPDKPVRSLTEAEIAYWVDKFSEGMAAEATDSVEPTKPRTREVETDLTNPFPPGYGEDLLRDGEQ</sequence>
<proteinExistence type="predicted"/>
<dbReference type="Pfam" id="PF05991">
    <property type="entry name" value="NYN_YacP"/>
    <property type="match status" value="1"/>
</dbReference>
<dbReference type="InterPro" id="IPR010298">
    <property type="entry name" value="YacP-like"/>
</dbReference>
<evidence type="ECO:0000256" key="1">
    <source>
        <dbReference type="SAM" id="MobiDB-lite"/>
    </source>
</evidence>